<proteinExistence type="predicted"/>
<dbReference type="AlphaFoldDB" id="A0A285TSZ3"/>
<evidence type="ECO:0000313" key="2">
    <source>
        <dbReference type="Proteomes" id="UP000219331"/>
    </source>
</evidence>
<protein>
    <recommendedName>
        <fullName evidence="3">DUF429 domain-containing protein</fullName>
    </recommendedName>
</protein>
<evidence type="ECO:0000313" key="1">
    <source>
        <dbReference type="EMBL" id="SOC24364.1"/>
    </source>
</evidence>
<reference evidence="1 2" key="1">
    <citation type="submission" date="2017-08" db="EMBL/GenBank/DDBJ databases">
        <authorList>
            <person name="de Groot N.N."/>
        </authorList>
    </citation>
    <scope>NUCLEOTIDE SEQUENCE [LARGE SCALE GENOMIC DNA]</scope>
    <source>
        <strain evidence="1 2">USBA 352</strain>
    </source>
</reference>
<keyword evidence="2" id="KW-1185">Reference proteome</keyword>
<dbReference type="OrthoDB" id="2111554at2"/>
<dbReference type="EMBL" id="OBML01000013">
    <property type="protein sequence ID" value="SOC24364.1"/>
    <property type="molecule type" value="Genomic_DNA"/>
</dbReference>
<gene>
    <name evidence="1" type="ORF">SAMN05421512_113206</name>
</gene>
<evidence type="ECO:0008006" key="3">
    <source>
        <dbReference type="Google" id="ProtNLM"/>
    </source>
</evidence>
<organism evidence="1 2">
    <name type="scientific">Stappia indica</name>
    <dbReference type="NCBI Taxonomy" id="538381"/>
    <lineage>
        <taxon>Bacteria</taxon>
        <taxon>Pseudomonadati</taxon>
        <taxon>Pseudomonadota</taxon>
        <taxon>Alphaproteobacteria</taxon>
        <taxon>Hyphomicrobiales</taxon>
        <taxon>Stappiaceae</taxon>
        <taxon>Stappia</taxon>
    </lineage>
</organism>
<name>A0A285TSZ3_9HYPH</name>
<accession>A0A285TSZ3</accession>
<dbReference type="Proteomes" id="UP000219331">
    <property type="component" value="Unassembled WGS sequence"/>
</dbReference>
<sequence length="246" mass="26979">MASSDHHERLFIGWDVGGWNCDKNQNSRDALVVLDHAGQSLGQPWRGNLRETINSATTPMAFLAALLALCRLGTPSQPCHATLAIDAPLGFPEAFARMIAGGTPVDQIGRSAANPYLFRHTERRLVAEGVTPLSAIKDMIGSQATKAMHVVARFAPQRLSPGVWTDGAHLTVIETYPSLCRARLGPQVHTEPMPKTGREADIHDADVCARIARDFHLNRERLEPPTDDTPPSEGWIWAPRRVFVEA</sequence>
<dbReference type="RefSeq" id="WP_097176384.1">
    <property type="nucleotide sequence ID" value="NZ_OBML01000013.1"/>
</dbReference>